<proteinExistence type="predicted"/>
<dbReference type="HOGENOM" id="CLU_1325302_0_0_10"/>
<dbReference type="eggNOG" id="COG0664">
    <property type="taxonomic scope" value="Bacteria"/>
</dbReference>
<dbReference type="InterPro" id="IPR014710">
    <property type="entry name" value="RmlC-like_jellyroll"/>
</dbReference>
<evidence type="ECO:0000313" key="2">
    <source>
        <dbReference type="Proteomes" id="UP000000852"/>
    </source>
</evidence>
<sequence>MKKLSKLTDQMIILWKQCVIDYLERLYGKPLKELAEALLMPGALTPRYRRKGYILQYQDMPVFEAHYLKSGLVKLYSIDAQSGAEKIFYIWEPDSVIVMYEEFRENLPSGDYFIELITDCELVSITNMCMEGIYEQHPAAHDLTHKITSQQKRRNWQQMNILLTPAKSNRFAMFEQRFPGLRGKLSNDEICSFIGIGVATLTNSKNE</sequence>
<dbReference type="SUPFAM" id="SSF51206">
    <property type="entry name" value="cAMP-binding domain-like"/>
    <property type="match status" value="1"/>
</dbReference>
<dbReference type="InterPro" id="IPR018490">
    <property type="entry name" value="cNMP-bd_dom_sf"/>
</dbReference>
<dbReference type="EMBL" id="CP001681">
    <property type="protein sequence ID" value="ACU03301.1"/>
    <property type="molecule type" value="Genomic_DNA"/>
</dbReference>
<keyword evidence="2" id="KW-1185">Reference proteome</keyword>
<dbReference type="RefSeq" id="WP_012781245.1">
    <property type="nucleotide sequence ID" value="NC_013061.1"/>
</dbReference>
<dbReference type="Proteomes" id="UP000000852">
    <property type="component" value="Chromosome"/>
</dbReference>
<evidence type="ECO:0000313" key="1">
    <source>
        <dbReference type="EMBL" id="ACU03301.1"/>
    </source>
</evidence>
<dbReference type="AlphaFoldDB" id="C6Y3M2"/>
<dbReference type="STRING" id="485917.Phep_1083"/>
<gene>
    <name evidence="1" type="ordered locus">Phep_1083</name>
</gene>
<protein>
    <recommendedName>
        <fullName evidence="3">Crp/Fnr family transcriptional regulator</fullName>
    </recommendedName>
</protein>
<dbReference type="OrthoDB" id="766799at2"/>
<dbReference type="KEGG" id="phe:Phep_1083"/>
<dbReference type="Gene3D" id="2.60.120.10">
    <property type="entry name" value="Jelly Rolls"/>
    <property type="match status" value="1"/>
</dbReference>
<evidence type="ECO:0008006" key="3">
    <source>
        <dbReference type="Google" id="ProtNLM"/>
    </source>
</evidence>
<name>C6Y3M2_PEDHD</name>
<accession>C6Y3M2</accession>
<reference evidence="1 2" key="1">
    <citation type="journal article" date="2009" name="Stand. Genomic Sci.">
        <title>Complete genome sequence of Pedobacter heparinus type strain (HIM 762-3).</title>
        <authorList>
            <person name="Han C."/>
            <person name="Spring S."/>
            <person name="Lapidus A."/>
            <person name="Del Rio T.G."/>
            <person name="Tice H."/>
            <person name="Copeland A."/>
            <person name="Cheng J.F."/>
            <person name="Lucas S."/>
            <person name="Chen F."/>
            <person name="Nolan M."/>
            <person name="Bruce D."/>
            <person name="Goodwin L."/>
            <person name="Pitluck S."/>
            <person name="Ivanova N."/>
            <person name="Mavromatis K."/>
            <person name="Mikhailova N."/>
            <person name="Pati A."/>
            <person name="Chen A."/>
            <person name="Palaniappan K."/>
            <person name="Land M."/>
            <person name="Hauser L."/>
            <person name="Chang Y.J."/>
            <person name="Jeffries C.C."/>
            <person name="Saunders E."/>
            <person name="Chertkov O."/>
            <person name="Brettin T."/>
            <person name="Goker M."/>
            <person name="Rohde M."/>
            <person name="Bristow J."/>
            <person name="Eisen J.A."/>
            <person name="Markowitz V."/>
            <person name="Hugenholtz P."/>
            <person name="Kyrpides N.C."/>
            <person name="Klenk H.P."/>
            <person name="Detter J.C."/>
        </authorList>
    </citation>
    <scope>NUCLEOTIDE SEQUENCE [LARGE SCALE GENOMIC DNA]</scope>
    <source>
        <strain evidence="2">ATCC 13125 / DSM 2366 / CIP 104194 / JCM 7457 / NBRC 12017 / NCIMB 9290 / NRRL B-14731 / HIM 762-3</strain>
    </source>
</reference>
<organism evidence="1 2">
    <name type="scientific">Pedobacter heparinus (strain ATCC 13125 / DSM 2366 / CIP 104194 / JCM 7457 / NBRC 12017 / NCIMB 9290 / NRRL B-14731 / HIM 762-3)</name>
    <dbReference type="NCBI Taxonomy" id="485917"/>
    <lineage>
        <taxon>Bacteria</taxon>
        <taxon>Pseudomonadati</taxon>
        <taxon>Bacteroidota</taxon>
        <taxon>Sphingobacteriia</taxon>
        <taxon>Sphingobacteriales</taxon>
        <taxon>Sphingobacteriaceae</taxon>
        <taxon>Pedobacter</taxon>
    </lineage>
</organism>